<proteinExistence type="inferred from homology"/>
<organism evidence="5 6">
    <name type="scientific">Clupea harengus</name>
    <name type="common">Atlantic herring</name>
    <dbReference type="NCBI Taxonomy" id="7950"/>
    <lineage>
        <taxon>Eukaryota</taxon>
        <taxon>Metazoa</taxon>
        <taxon>Chordata</taxon>
        <taxon>Craniata</taxon>
        <taxon>Vertebrata</taxon>
        <taxon>Euteleostomi</taxon>
        <taxon>Actinopterygii</taxon>
        <taxon>Neopterygii</taxon>
        <taxon>Teleostei</taxon>
        <taxon>Clupei</taxon>
        <taxon>Clupeiformes</taxon>
        <taxon>Clupeoidei</taxon>
        <taxon>Clupeidae</taxon>
        <taxon>Clupea</taxon>
    </lineage>
</organism>
<accession>A0A6P3W794</accession>
<dbReference type="Proteomes" id="UP000515152">
    <property type="component" value="Chromosome 19"/>
</dbReference>
<dbReference type="Pfam" id="PF15233">
    <property type="entry name" value="SYCE1"/>
    <property type="match status" value="1"/>
</dbReference>
<dbReference type="GO" id="GO:0007130">
    <property type="term" value="P:synaptonemal complex assembly"/>
    <property type="evidence" value="ECO:0007669"/>
    <property type="project" value="InterPro"/>
</dbReference>
<protein>
    <submittedName>
        <fullName evidence="6">Forkhead box protein P2 isoform X1</fullName>
    </submittedName>
</protein>
<dbReference type="PANTHER" id="PTHR21731:SF1">
    <property type="entry name" value="SYNAPTONEMAL COMPLEX CENTRAL ELEMENT PROTEIN 1-LIKE"/>
    <property type="match status" value="1"/>
</dbReference>
<sequence>MTSSVGFSLDDILKLSLKQEDGKELKVEDLAVKLRRLQQARRTLEEELLEVQTLKGLLEQEEETLCSEAFQIDVILKEKKESHRILQFKCEELDQDSQRLQEQNKQKEELVEQYRYQIQEATLKHRKTRMKFENQLQQLMVQHKSLSSMFTPERLPAEIITAENATPQLLKAEKLRMEQLAQQQEELSDIHNGDIELLTTAV</sequence>
<gene>
    <name evidence="6" type="primary">si:ch211-199g17.9</name>
</gene>
<dbReference type="AlphaFoldDB" id="A0A6P3W794"/>
<evidence type="ECO:0000256" key="4">
    <source>
        <dbReference type="SAM" id="Coils"/>
    </source>
</evidence>
<evidence type="ECO:0000256" key="3">
    <source>
        <dbReference type="ARBA" id="ARBA00023254"/>
    </source>
</evidence>
<evidence type="ECO:0000313" key="5">
    <source>
        <dbReference type="Proteomes" id="UP000515152"/>
    </source>
</evidence>
<keyword evidence="5" id="KW-1185">Reference proteome</keyword>
<dbReference type="GO" id="GO:0000795">
    <property type="term" value="C:synaptonemal complex"/>
    <property type="evidence" value="ECO:0007669"/>
    <property type="project" value="InterPro"/>
</dbReference>
<dbReference type="PANTHER" id="PTHR21731">
    <property type="entry name" value="SYNAPTONEMAL COMPLEX CENTRAL ELEMENT PROTEIN 1-LIKE"/>
    <property type="match status" value="1"/>
</dbReference>
<dbReference type="OrthoDB" id="8931744at2759"/>
<feature type="coiled-coil region" evidence="4">
    <location>
        <begin position="27"/>
        <end position="124"/>
    </location>
</feature>
<dbReference type="InterPro" id="IPR026676">
    <property type="entry name" value="SYCE1"/>
</dbReference>
<evidence type="ECO:0000256" key="1">
    <source>
        <dbReference type="ARBA" id="ARBA00010094"/>
    </source>
</evidence>
<dbReference type="GeneID" id="105907695"/>
<dbReference type="RefSeq" id="XP_012691511.1">
    <property type="nucleotide sequence ID" value="XM_012836057.3"/>
</dbReference>
<name>A0A6P3W794_CLUHA</name>
<evidence type="ECO:0000313" key="6">
    <source>
        <dbReference type="RefSeq" id="XP_012691511.1"/>
    </source>
</evidence>
<comment type="similarity">
    <text evidence="1">Belongs to the SYCE family.</text>
</comment>
<dbReference type="KEGG" id="char:105907695"/>
<keyword evidence="2 4" id="KW-0175">Coiled coil</keyword>
<reference evidence="6" key="1">
    <citation type="submission" date="2025-08" db="UniProtKB">
        <authorList>
            <consortium name="RefSeq"/>
        </authorList>
    </citation>
    <scope>IDENTIFICATION</scope>
</reference>
<keyword evidence="3" id="KW-0469">Meiosis</keyword>
<evidence type="ECO:0000256" key="2">
    <source>
        <dbReference type="ARBA" id="ARBA00023054"/>
    </source>
</evidence>